<name>A0A2Z6QVG6_9GLOM</name>
<gene>
    <name evidence="2" type="ORF">RclHR1_11230001</name>
</gene>
<keyword evidence="1" id="KW-0472">Membrane</keyword>
<dbReference type="Proteomes" id="UP000247702">
    <property type="component" value="Unassembled WGS sequence"/>
</dbReference>
<evidence type="ECO:0000256" key="1">
    <source>
        <dbReference type="SAM" id="Phobius"/>
    </source>
</evidence>
<dbReference type="EMBL" id="BEXD01000140">
    <property type="protein sequence ID" value="GBB84658.1"/>
    <property type="molecule type" value="Genomic_DNA"/>
</dbReference>
<keyword evidence="1" id="KW-1133">Transmembrane helix</keyword>
<feature type="transmembrane region" description="Helical" evidence="1">
    <location>
        <begin position="12"/>
        <end position="41"/>
    </location>
</feature>
<organism evidence="2 3">
    <name type="scientific">Rhizophagus clarus</name>
    <dbReference type="NCBI Taxonomy" id="94130"/>
    <lineage>
        <taxon>Eukaryota</taxon>
        <taxon>Fungi</taxon>
        <taxon>Fungi incertae sedis</taxon>
        <taxon>Mucoromycota</taxon>
        <taxon>Glomeromycotina</taxon>
        <taxon>Glomeromycetes</taxon>
        <taxon>Glomerales</taxon>
        <taxon>Glomeraceae</taxon>
        <taxon>Rhizophagus</taxon>
    </lineage>
</organism>
<proteinExistence type="predicted"/>
<reference evidence="2 3" key="1">
    <citation type="submission" date="2017-11" db="EMBL/GenBank/DDBJ databases">
        <title>The genome of Rhizophagus clarus HR1 reveals common genetic basis of auxotrophy among arbuscular mycorrhizal fungi.</title>
        <authorList>
            <person name="Kobayashi Y."/>
        </authorList>
    </citation>
    <scope>NUCLEOTIDE SEQUENCE [LARGE SCALE GENOMIC DNA]</scope>
    <source>
        <strain evidence="2 3">HR1</strain>
    </source>
</reference>
<evidence type="ECO:0000313" key="2">
    <source>
        <dbReference type="EMBL" id="GBB84658.1"/>
    </source>
</evidence>
<evidence type="ECO:0000313" key="3">
    <source>
        <dbReference type="Proteomes" id="UP000247702"/>
    </source>
</evidence>
<accession>A0A2Z6QVG6</accession>
<keyword evidence="3" id="KW-1185">Reference proteome</keyword>
<comment type="caution">
    <text evidence="2">The sequence shown here is derived from an EMBL/GenBank/DDBJ whole genome shotgun (WGS) entry which is preliminary data.</text>
</comment>
<keyword evidence="1" id="KW-0812">Transmembrane</keyword>
<sequence length="110" mass="12831">ITMLVVVIKITITMLVVVIKITITMLVVVIKITITMLMVVIKIMISISISKRMTTVITIMLLMLERIVWMDLFTYLCQIVLRKEVQRQLHQILASIHQRLGSVQYFFVIR</sequence>
<dbReference type="AlphaFoldDB" id="A0A2Z6QVG6"/>
<feature type="non-terminal residue" evidence="2">
    <location>
        <position position="1"/>
    </location>
</feature>
<protein>
    <submittedName>
        <fullName evidence="2">Uncharacterized protein</fullName>
    </submittedName>
</protein>